<dbReference type="InterPro" id="IPR002197">
    <property type="entry name" value="HTH_Fis"/>
</dbReference>
<dbReference type="InterPro" id="IPR027417">
    <property type="entry name" value="P-loop_NTPase"/>
</dbReference>
<evidence type="ECO:0000259" key="8">
    <source>
        <dbReference type="PROSITE" id="PS50110"/>
    </source>
</evidence>
<dbReference type="AlphaFoldDB" id="A0A5C6BBX1"/>
<dbReference type="FunFam" id="3.40.50.300:FF:000006">
    <property type="entry name" value="DNA-binding transcriptional regulator NtrC"/>
    <property type="match status" value="1"/>
</dbReference>
<keyword evidence="6" id="KW-0597">Phosphoprotein</keyword>
<dbReference type="Gene3D" id="3.40.50.2300">
    <property type="match status" value="1"/>
</dbReference>
<feature type="domain" description="Response regulatory" evidence="8">
    <location>
        <begin position="8"/>
        <end position="122"/>
    </location>
</feature>
<dbReference type="InterPro" id="IPR025944">
    <property type="entry name" value="Sigma_54_int_dom_CS"/>
</dbReference>
<dbReference type="SMART" id="SM00448">
    <property type="entry name" value="REC"/>
    <property type="match status" value="1"/>
</dbReference>
<dbReference type="SMART" id="SM00382">
    <property type="entry name" value="AAA"/>
    <property type="match status" value="1"/>
</dbReference>
<dbReference type="PANTHER" id="PTHR32071">
    <property type="entry name" value="TRANSCRIPTIONAL REGULATORY PROTEIN"/>
    <property type="match status" value="1"/>
</dbReference>
<dbReference type="GO" id="GO:0006355">
    <property type="term" value="P:regulation of DNA-templated transcription"/>
    <property type="evidence" value="ECO:0007669"/>
    <property type="project" value="InterPro"/>
</dbReference>
<dbReference type="Gene3D" id="1.10.10.60">
    <property type="entry name" value="Homeodomain-like"/>
    <property type="match status" value="1"/>
</dbReference>
<dbReference type="InterPro" id="IPR058031">
    <property type="entry name" value="AAA_lid_NorR"/>
</dbReference>
<dbReference type="InterPro" id="IPR003593">
    <property type="entry name" value="AAA+_ATPase"/>
</dbReference>
<keyword evidence="5" id="KW-0804">Transcription</keyword>
<dbReference type="InterPro" id="IPR009057">
    <property type="entry name" value="Homeodomain-like_sf"/>
</dbReference>
<dbReference type="Pfam" id="PF25601">
    <property type="entry name" value="AAA_lid_14"/>
    <property type="match status" value="1"/>
</dbReference>
<dbReference type="Pfam" id="PF02954">
    <property type="entry name" value="HTH_8"/>
    <property type="match status" value="1"/>
</dbReference>
<dbReference type="OrthoDB" id="9807827at2"/>
<feature type="modified residue" description="4-aspartylphosphate" evidence="6">
    <location>
        <position position="57"/>
    </location>
</feature>
<dbReference type="SUPFAM" id="SSF52172">
    <property type="entry name" value="CheY-like"/>
    <property type="match status" value="1"/>
</dbReference>
<dbReference type="GO" id="GO:0005524">
    <property type="term" value="F:ATP binding"/>
    <property type="evidence" value="ECO:0007669"/>
    <property type="project" value="UniProtKB-KW"/>
</dbReference>
<evidence type="ECO:0000256" key="1">
    <source>
        <dbReference type="ARBA" id="ARBA00022741"/>
    </source>
</evidence>
<dbReference type="Pfam" id="PF00158">
    <property type="entry name" value="Sigma54_activat"/>
    <property type="match status" value="1"/>
</dbReference>
<keyword evidence="1" id="KW-0547">Nucleotide-binding</keyword>
<sequence>MSSSDSLRVLFVDDEGPIRDVMANELPRMGHEVTICADGASAISAVDKATFDAAIVDLRMPGVSGWDVIEHIKGVAPETEVIISTGHGGLDDAIRAIRQGAYDFLLKPSKLAAIANVLKRISEKRALSNRALALESQLKAVQGTTSLIGETSVMRRVKLLVERVGPTDSTVLILGETGTGKELVAQEVHAQSQRAGKPFVPVNCGALPENLVESELFGHGKGAFTGAEKARKGLIEVANGGTLFLDELGELDKSMQVKLLRFLESGEVRRVGENEPFQVDVRVVCATNRGLEEMVAAGTFRQDLFFRVNTFEIHLPPLRERQGDIPGLAAHLAARILKRPKISPELLTAELLDALCKHTWPGNVRELANALEHAVILAGGQPMTADHLPSSVLNSSPVESVGMNFTPPTQAMTLREIEMNVIESVLDKHDGDKPKTAKELGIALKTLYNKINQNQSRAAG</sequence>
<dbReference type="Gene3D" id="1.10.8.60">
    <property type="match status" value="1"/>
</dbReference>
<reference evidence="9 10" key="1">
    <citation type="submission" date="2019-02" db="EMBL/GenBank/DDBJ databases">
        <title>Deep-cultivation of Planctomycetes and their phenomic and genomic characterization uncovers novel biology.</title>
        <authorList>
            <person name="Wiegand S."/>
            <person name="Jogler M."/>
            <person name="Boedeker C."/>
            <person name="Pinto D."/>
            <person name="Vollmers J."/>
            <person name="Rivas-Marin E."/>
            <person name="Kohn T."/>
            <person name="Peeters S.H."/>
            <person name="Heuer A."/>
            <person name="Rast P."/>
            <person name="Oberbeckmann S."/>
            <person name="Bunk B."/>
            <person name="Jeske O."/>
            <person name="Meyerdierks A."/>
            <person name="Storesund J.E."/>
            <person name="Kallscheuer N."/>
            <person name="Luecker S."/>
            <person name="Lage O.M."/>
            <person name="Pohl T."/>
            <person name="Merkel B.J."/>
            <person name="Hornburger P."/>
            <person name="Mueller R.-W."/>
            <person name="Bruemmer F."/>
            <person name="Labrenz M."/>
            <person name="Spormann A.M."/>
            <person name="Op Den Camp H."/>
            <person name="Overmann J."/>
            <person name="Amann R."/>
            <person name="Jetten M.S.M."/>
            <person name="Mascher T."/>
            <person name="Medema M.H."/>
            <person name="Devos D.P."/>
            <person name="Kaster A.-K."/>
            <person name="Ovreas L."/>
            <person name="Rohde M."/>
            <person name="Galperin M.Y."/>
            <person name="Jogler C."/>
        </authorList>
    </citation>
    <scope>NUCLEOTIDE SEQUENCE [LARGE SCALE GENOMIC DNA]</scope>
    <source>
        <strain evidence="9 10">CA54</strain>
    </source>
</reference>
<evidence type="ECO:0000256" key="4">
    <source>
        <dbReference type="ARBA" id="ARBA00023125"/>
    </source>
</evidence>
<dbReference type="Pfam" id="PF00072">
    <property type="entry name" value="Response_reg"/>
    <property type="match status" value="1"/>
</dbReference>
<feature type="domain" description="Sigma-54 factor interaction" evidence="7">
    <location>
        <begin position="147"/>
        <end position="376"/>
    </location>
</feature>
<evidence type="ECO:0000259" key="7">
    <source>
        <dbReference type="PROSITE" id="PS50045"/>
    </source>
</evidence>
<dbReference type="RefSeq" id="WP_146372894.1">
    <property type="nucleotide sequence ID" value="NZ_SJPP01000002.1"/>
</dbReference>
<accession>A0A5C6BBX1</accession>
<keyword evidence="2" id="KW-0067">ATP-binding</keyword>
<dbReference type="PROSITE" id="PS00675">
    <property type="entry name" value="SIGMA54_INTERACT_1"/>
    <property type="match status" value="1"/>
</dbReference>
<dbReference type="GO" id="GO:0000160">
    <property type="term" value="P:phosphorelay signal transduction system"/>
    <property type="evidence" value="ECO:0007669"/>
    <property type="project" value="InterPro"/>
</dbReference>
<dbReference type="InterPro" id="IPR002078">
    <property type="entry name" value="Sigma_54_int"/>
</dbReference>
<dbReference type="CDD" id="cd00009">
    <property type="entry name" value="AAA"/>
    <property type="match status" value="1"/>
</dbReference>
<keyword evidence="3" id="KW-0805">Transcription regulation</keyword>
<dbReference type="PANTHER" id="PTHR32071:SF100">
    <property type="entry name" value="RESPONSE REGULATOR PROTEIN PILR"/>
    <property type="match status" value="1"/>
</dbReference>
<protein>
    <submittedName>
        <fullName evidence="9">Transcriptional regulatory protein ZraR</fullName>
    </submittedName>
</protein>
<dbReference type="PROSITE" id="PS00688">
    <property type="entry name" value="SIGMA54_INTERACT_3"/>
    <property type="match status" value="1"/>
</dbReference>
<dbReference type="GO" id="GO:0043565">
    <property type="term" value="F:sequence-specific DNA binding"/>
    <property type="evidence" value="ECO:0007669"/>
    <property type="project" value="InterPro"/>
</dbReference>
<dbReference type="InterPro" id="IPR025943">
    <property type="entry name" value="Sigma_54_int_dom_ATP-bd_2"/>
</dbReference>
<keyword evidence="4" id="KW-0238">DNA-binding</keyword>
<dbReference type="InterPro" id="IPR011006">
    <property type="entry name" value="CheY-like_superfamily"/>
</dbReference>
<name>A0A5C6BBX1_9PLAN</name>
<keyword evidence="10" id="KW-1185">Reference proteome</keyword>
<dbReference type="PROSITE" id="PS50045">
    <property type="entry name" value="SIGMA54_INTERACT_4"/>
    <property type="match status" value="1"/>
</dbReference>
<evidence type="ECO:0000256" key="2">
    <source>
        <dbReference type="ARBA" id="ARBA00022840"/>
    </source>
</evidence>
<evidence type="ECO:0000313" key="9">
    <source>
        <dbReference type="EMBL" id="TWU09157.1"/>
    </source>
</evidence>
<dbReference type="PROSITE" id="PS50110">
    <property type="entry name" value="RESPONSE_REGULATORY"/>
    <property type="match status" value="1"/>
</dbReference>
<dbReference type="Gene3D" id="3.40.50.300">
    <property type="entry name" value="P-loop containing nucleotide triphosphate hydrolases"/>
    <property type="match status" value="1"/>
</dbReference>
<evidence type="ECO:0000256" key="5">
    <source>
        <dbReference type="ARBA" id="ARBA00023163"/>
    </source>
</evidence>
<proteinExistence type="predicted"/>
<dbReference type="Proteomes" id="UP000320735">
    <property type="component" value="Unassembled WGS sequence"/>
</dbReference>
<dbReference type="InterPro" id="IPR001789">
    <property type="entry name" value="Sig_transdc_resp-reg_receiver"/>
</dbReference>
<organism evidence="9 10">
    <name type="scientific">Symmachiella macrocystis</name>
    <dbReference type="NCBI Taxonomy" id="2527985"/>
    <lineage>
        <taxon>Bacteria</taxon>
        <taxon>Pseudomonadati</taxon>
        <taxon>Planctomycetota</taxon>
        <taxon>Planctomycetia</taxon>
        <taxon>Planctomycetales</taxon>
        <taxon>Planctomycetaceae</taxon>
        <taxon>Symmachiella</taxon>
    </lineage>
</organism>
<dbReference type="SUPFAM" id="SSF52540">
    <property type="entry name" value="P-loop containing nucleoside triphosphate hydrolases"/>
    <property type="match status" value="1"/>
</dbReference>
<comment type="caution">
    <text evidence="9">The sequence shown here is derived from an EMBL/GenBank/DDBJ whole genome shotgun (WGS) entry which is preliminary data.</text>
</comment>
<dbReference type="EMBL" id="SJPP01000002">
    <property type="protein sequence ID" value="TWU09157.1"/>
    <property type="molecule type" value="Genomic_DNA"/>
</dbReference>
<dbReference type="SUPFAM" id="SSF46689">
    <property type="entry name" value="Homeodomain-like"/>
    <property type="match status" value="1"/>
</dbReference>
<evidence type="ECO:0000256" key="6">
    <source>
        <dbReference type="PROSITE-ProRule" id="PRU00169"/>
    </source>
</evidence>
<gene>
    <name evidence="9" type="primary">zraR_9</name>
    <name evidence="9" type="ORF">CA54_43970</name>
</gene>
<evidence type="ECO:0000256" key="3">
    <source>
        <dbReference type="ARBA" id="ARBA00023015"/>
    </source>
</evidence>
<dbReference type="InterPro" id="IPR025662">
    <property type="entry name" value="Sigma_54_int_dom_ATP-bd_1"/>
</dbReference>
<evidence type="ECO:0000313" key="10">
    <source>
        <dbReference type="Proteomes" id="UP000320735"/>
    </source>
</evidence>
<dbReference type="PROSITE" id="PS00676">
    <property type="entry name" value="SIGMA54_INTERACT_2"/>
    <property type="match status" value="1"/>
</dbReference>